<comment type="caution">
    <text evidence="5">The sequence shown here is derived from an EMBL/GenBank/DDBJ whole genome shotgun (WGS) entry which is preliminary data.</text>
</comment>
<organism evidence="5 6">
    <name type="scientific">Mycobacteroides abscessus subsp. bolletii 1513</name>
    <dbReference type="NCBI Taxonomy" id="1299321"/>
    <lineage>
        <taxon>Bacteria</taxon>
        <taxon>Bacillati</taxon>
        <taxon>Actinomycetota</taxon>
        <taxon>Actinomycetes</taxon>
        <taxon>Mycobacteriales</taxon>
        <taxon>Mycobacteriaceae</taxon>
        <taxon>Mycobacteroides</taxon>
        <taxon>Mycobacteroides abscessus</taxon>
    </lineage>
</organism>
<dbReference type="PROSITE" id="PS00198">
    <property type="entry name" value="4FE4S_FER_1"/>
    <property type="match status" value="1"/>
</dbReference>
<keyword evidence="1" id="KW-0479">Metal-binding</keyword>
<dbReference type="SUPFAM" id="SSF54862">
    <property type="entry name" value="4Fe-4S ferredoxins"/>
    <property type="match status" value="1"/>
</dbReference>
<name>X8DCW8_9MYCO</name>
<evidence type="ECO:0000256" key="2">
    <source>
        <dbReference type="ARBA" id="ARBA00023004"/>
    </source>
</evidence>
<evidence type="ECO:0000313" key="6">
    <source>
        <dbReference type="Proteomes" id="UP000023351"/>
    </source>
</evidence>
<protein>
    <submittedName>
        <fullName evidence="5">4Fe-4S binding domain protein</fullName>
    </submittedName>
</protein>
<dbReference type="InterPro" id="IPR017896">
    <property type="entry name" value="4Fe4S_Fe-S-bd"/>
</dbReference>
<evidence type="ECO:0000313" key="5">
    <source>
        <dbReference type="EMBL" id="EUA65906.1"/>
    </source>
</evidence>
<dbReference type="GO" id="GO:0046872">
    <property type="term" value="F:metal ion binding"/>
    <property type="evidence" value="ECO:0007669"/>
    <property type="project" value="UniProtKB-KW"/>
</dbReference>
<evidence type="ECO:0000256" key="1">
    <source>
        <dbReference type="ARBA" id="ARBA00022723"/>
    </source>
</evidence>
<dbReference type="AlphaFoldDB" id="X8DCW8"/>
<keyword evidence="3" id="KW-0411">Iron-sulfur</keyword>
<proteinExistence type="predicted"/>
<keyword evidence="2" id="KW-0408">Iron</keyword>
<reference evidence="5 6" key="1">
    <citation type="submission" date="2013-12" db="EMBL/GenBank/DDBJ databases">
        <authorList>
            <person name="Zelazny A."/>
            <person name="Olivier K."/>
            <person name="Holland S."/>
            <person name="Lenaerts A."/>
            <person name="Ordway D."/>
            <person name="DeGroote M.A."/>
            <person name="Parker T."/>
            <person name="Sizemore C."/>
            <person name="Tallon L.J."/>
            <person name="Sadzewicz L.K."/>
            <person name="Sengamalay N."/>
            <person name="Fraser C.M."/>
            <person name="Hine E."/>
            <person name="Shefchek K.A."/>
            <person name="Das S.P."/>
            <person name="Tettelin H."/>
        </authorList>
    </citation>
    <scope>NUCLEOTIDE SEQUENCE [LARGE SCALE GENOMIC DNA]</scope>
    <source>
        <strain evidence="5 6">1513</strain>
    </source>
</reference>
<evidence type="ECO:0000256" key="3">
    <source>
        <dbReference type="ARBA" id="ARBA00023014"/>
    </source>
</evidence>
<dbReference type="PATRIC" id="fig|1299321.3.peg.5873"/>
<dbReference type="EMBL" id="JAOJ01000005">
    <property type="protein sequence ID" value="EUA65906.1"/>
    <property type="molecule type" value="Genomic_DNA"/>
</dbReference>
<gene>
    <name evidence="5" type="ORF">I540_6071</name>
</gene>
<dbReference type="Proteomes" id="UP000023351">
    <property type="component" value="Unassembled WGS sequence"/>
</dbReference>
<dbReference type="Pfam" id="PF00037">
    <property type="entry name" value="Fer4"/>
    <property type="match status" value="1"/>
</dbReference>
<dbReference type="Gene3D" id="3.30.70.20">
    <property type="match status" value="1"/>
</dbReference>
<evidence type="ECO:0000259" key="4">
    <source>
        <dbReference type="PROSITE" id="PS51379"/>
    </source>
</evidence>
<accession>X8DCW8</accession>
<sequence>MNCIHPTPDEPDFLKAEMLHIDASACVDCGACVAACPVDAIKPDSTLKEEQLPFLRINSEFYPREIPRASLAPVIQAPTVRGTSALKVAIVGSGRRPCTPPTSC</sequence>
<dbReference type="InterPro" id="IPR017900">
    <property type="entry name" value="4Fe4S_Fe_S_CS"/>
</dbReference>
<dbReference type="PROSITE" id="PS51379">
    <property type="entry name" value="4FE4S_FER_2"/>
    <property type="match status" value="1"/>
</dbReference>
<feature type="domain" description="4Fe-4S ferredoxin-type" evidence="4">
    <location>
        <begin position="17"/>
        <end position="46"/>
    </location>
</feature>
<dbReference type="GO" id="GO:0051536">
    <property type="term" value="F:iron-sulfur cluster binding"/>
    <property type="evidence" value="ECO:0007669"/>
    <property type="project" value="UniProtKB-KW"/>
</dbReference>